<protein>
    <recommendedName>
        <fullName evidence="1">F-box domain-containing protein</fullName>
    </recommendedName>
</protein>
<dbReference type="Proteomes" id="UP000761534">
    <property type="component" value="Unassembled WGS sequence"/>
</dbReference>
<dbReference type="InterPro" id="IPR036047">
    <property type="entry name" value="F-box-like_dom_sf"/>
</dbReference>
<name>A0A642UN66_9ASCO</name>
<dbReference type="InterPro" id="IPR001810">
    <property type="entry name" value="F-box_dom"/>
</dbReference>
<dbReference type="EMBL" id="SWFS01000514">
    <property type="protein sequence ID" value="KAA8899927.1"/>
    <property type="molecule type" value="Genomic_DNA"/>
</dbReference>
<accession>A0A642UN66</accession>
<reference evidence="2" key="1">
    <citation type="journal article" date="2019" name="G3 (Bethesda)">
        <title>Genome Assemblies of Two Rare Opportunistic Yeast Pathogens: Diutina rugosa (syn. Candida rugosa) and Trichomonascus ciferrii (syn. Candida ciferrii).</title>
        <authorList>
            <person name="Mixao V."/>
            <person name="Saus E."/>
            <person name="Hansen A.P."/>
            <person name="Lass-Florl C."/>
            <person name="Gabaldon T."/>
        </authorList>
    </citation>
    <scope>NUCLEOTIDE SEQUENCE</scope>
    <source>
        <strain evidence="2">CBS 4856</strain>
    </source>
</reference>
<keyword evidence="3" id="KW-1185">Reference proteome</keyword>
<proteinExistence type="predicted"/>
<dbReference type="SUPFAM" id="SSF81383">
    <property type="entry name" value="F-box domain"/>
    <property type="match status" value="1"/>
</dbReference>
<gene>
    <name evidence="2" type="ORF">TRICI_006297</name>
</gene>
<evidence type="ECO:0000259" key="1">
    <source>
        <dbReference type="Pfam" id="PF00646"/>
    </source>
</evidence>
<dbReference type="Pfam" id="PF00646">
    <property type="entry name" value="F-box"/>
    <property type="match status" value="1"/>
</dbReference>
<dbReference type="CDD" id="cd09917">
    <property type="entry name" value="F-box_SF"/>
    <property type="match status" value="1"/>
</dbReference>
<organism evidence="2 3">
    <name type="scientific">Trichomonascus ciferrii</name>
    <dbReference type="NCBI Taxonomy" id="44093"/>
    <lineage>
        <taxon>Eukaryota</taxon>
        <taxon>Fungi</taxon>
        <taxon>Dikarya</taxon>
        <taxon>Ascomycota</taxon>
        <taxon>Saccharomycotina</taxon>
        <taxon>Dipodascomycetes</taxon>
        <taxon>Dipodascales</taxon>
        <taxon>Trichomonascaceae</taxon>
        <taxon>Trichomonascus</taxon>
        <taxon>Trichomonascus ciferrii complex</taxon>
    </lineage>
</organism>
<comment type="caution">
    <text evidence="2">The sequence shown here is derived from an EMBL/GenBank/DDBJ whole genome shotgun (WGS) entry which is preliminary data.</text>
</comment>
<evidence type="ECO:0000313" key="3">
    <source>
        <dbReference type="Proteomes" id="UP000761534"/>
    </source>
</evidence>
<dbReference type="VEuPathDB" id="FungiDB:TRICI_006297"/>
<dbReference type="AlphaFoldDB" id="A0A642UN66"/>
<sequence length="215" mass="24801">MAQVHKTSVPRAQLLYPQRLPYDILERVFRHLRVRDYSKLRSVSHALSDCVDYFQTRGISMLAIPAAEDELARLRVKRGRRSKDLRIIATDKELDYFSHLELMTIDFDNPDGFTAQECHVKEMEEVFINVLNHIKNRNKRPVLNDVELNYLSLSQGQKLIERIGNSNLRFDVRATGEKGVADKTVIVGNKSRQLTLFFWDEGACLQPPVCGVPEF</sequence>
<evidence type="ECO:0000313" key="2">
    <source>
        <dbReference type="EMBL" id="KAA8899927.1"/>
    </source>
</evidence>
<feature type="domain" description="F-box" evidence="1">
    <location>
        <begin position="19"/>
        <end position="53"/>
    </location>
</feature>